<comment type="caution">
    <text evidence="2">The sequence shown here is derived from an EMBL/GenBank/DDBJ whole genome shotgun (WGS) entry which is preliminary data.</text>
</comment>
<protein>
    <submittedName>
        <fullName evidence="2">Uncharacterized protein</fullName>
    </submittedName>
</protein>
<accession>A0ABP3W7V4</accession>
<feature type="transmembrane region" description="Helical" evidence="1">
    <location>
        <begin position="7"/>
        <end position="26"/>
    </location>
</feature>
<evidence type="ECO:0000313" key="3">
    <source>
        <dbReference type="Proteomes" id="UP001501047"/>
    </source>
</evidence>
<keyword evidence="1" id="KW-0812">Transmembrane</keyword>
<proteinExistence type="predicted"/>
<keyword evidence="1" id="KW-0472">Membrane</keyword>
<feature type="transmembrane region" description="Helical" evidence="1">
    <location>
        <begin position="98"/>
        <end position="122"/>
    </location>
</feature>
<dbReference type="RefSeq" id="WP_343827186.1">
    <property type="nucleotide sequence ID" value="NZ_BAAACI010000007.1"/>
</dbReference>
<feature type="transmembrane region" description="Helical" evidence="1">
    <location>
        <begin position="32"/>
        <end position="51"/>
    </location>
</feature>
<keyword evidence="1" id="KW-1133">Transmembrane helix</keyword>
<reference evidence="3" key="1">
    <citation type="journal article" date="2019" name="Int. J. Syst. Evol. Microbiol.">
        <title>The Global Catalogue of Microorganisms (GCM) 10K type strain sequencing project: providing services to taxonomists for standard genome sequencing and annotation.</title>
        <authorList>
            <consortium name="The Broad Institute Genomics Platform"/>
            <consortium name="The Broad Institute Genome Sequencing Center for Infectious Disease"/>
            <person name="Wu L."/>
            <person name="Ma J."/>
        </authorList>
    </citation>
    <scope>NUCLEOTIDE SEQUENCE [LARGE SCALE GENOMIC DNA]</scope>
    <source>
        <strain evidence="3">JCM 1417</strain>
    </source>
</reference>
<name>A0ABP3W7V4_CLOSU</name>
<dbReference type="EMBL" id="BAAACI010000007">
    <property type="protein sequence ID" value="GAA0776123.1"/>
    <property type="molecule type" value="Genomic_DNA"/>
</dbReference>
<sequence length="127" mass="13981">MNFNNKGTYAVVGIAVFIISKIILGSLGIENIPVPIIIGLLAASYAMFLIGMLNKKLTGGEKVCYIVFSILFAVAIVSTIIAIIFLSYFPQNVEEYKVLLLILLMIIILSLLGIIIISMIIIKKYRN</sequence>
<feature type="transmembrane region" description="Helical" evidence="1">
    <location>
        <begin position="63"/>
        <end position="86"/>
    </location>
</feature>
<gene>
    <name evidence="2" type="ORF">GCM10008908_28940</name>
</gene>
<dbReference type="Proteomes" id="UP001501047">
    <property type="component" value="Unassembled WGS sequence"/>
</dbReference>
<organism evidence="2 3">
    <name type="scientific">Clostridium subterminale</name>
    <dbReference type="NCBI Taxonomy" id="1550"/>
    <lineage>
        <taxon>Bacteria</taxon>
        <taxon>Bacillati</taxon>
        <taxon>Bacillota</taxon>
        <taxon>Clostridia</taxon>
        <taxon>Eubacteriales</taxon>
        <taxon>Clostridiaceae</taxon>
        <taxon>Clostridium</taxon>
    </lineage>
</organism>
<evidence type="ECO:0000313" key="2">
    <source>
        <dbReference type="EMBL" id="GAA0776123.1"/>
    </source>
</evidence>
<evidence type="ECO:0000256" key="1">
    <source>
        <dbReference type="SAM" id="Phobius"/>
    </source>
</evidence>
<keyword evidence="3" id="KW-1185">Reference proteome</keyword>